<feature type="compositionally biased region" description="Polar residues" evidence="1">
    <location>
        <begin position="119"/>
        <end position="132"/>
    </location>
</feature>
<evidence type="ECO:0000313" key="2">
    <source>
        <dbReference type="EMBL" id="KYM75823.1"/>
    </source>
</evidence>
<gene>
    <name evidence="2" type="ORF">ALC53_13888</name>
</gene>
<proteinExistence type="predicted"/>
<sequence length="166" mass="18787">RQGTTLTTVETRREGEGKPRGLLKKFYLVGALGLSDATERRIRGQIPSACPWRNCSSFARVREKRTSGSRKYAVEPSKVPWARKIRIELLCTTPPDLFDNPATRRSGIIRANRLYSDHTSNSVEADTSTSRTRVAANSDRFWNPPIQRNIIPRSTDFRRNDTSPVA</sequence>
<evidence type="ECO:0000313" key="3">
    <source>
        <dbReference type="Proteomes" id="UP000078540"/>
    </source>
</evidence>
<feature type="non-terminal residue" evidence="2">
    <location>
        <position position="1"/>
    </location>
</feature>
<dbReference type="Proteomes" id="UP000078540">
    <property type="component" value="Unassembled WGS sequence"/>
</dbReference>
<accession>A0A195AUB1</accession>
<evidence type="ECO:0000256" key="1">
    <source>
        <dbReference type="SAM" id="MobiDB-lite"/>
    </source>
</evidence>
<dbReference type="EMBL" id="KQ976738">
    <property type="protein sequence ID" value="KYM75823.1"/>
    <property type="molecule type" value="Genomic_DNA"/>
</dbReference>
<dbReference type="AlphaFoldDB" id="A0A195AUB1"/>
<protein>
    <submittedName>
        <fullName evidence="2">Uncharacterized protein</fullName>
    </submittedName>
</protein>
<feature type="region of interest" description="Disordered" evidence="1">
    <location>
        <begin position="119"/>
        <end position="139"/>
    </location>
</feature>
<keyword evidence="3" id="KW-1185">Reference proteome</keyword>
<organism evidence="2 3">
    <name type="scientific">Atta colombica</name>
    <dbReference type="NCBI Taxonomy" id="520822"/>
    <lineage>
        <taxon>Eukaryota</taxon>
        <taxon>Metazoa</taxon>
        <taxon>Ecdysozoa</taxon>
        <taxon>Arthropoda</taxon>
        <taxon>Hexapoda</taxon>
        <taxon>Insecta</taxon>
        <taxon>Pterygota</taxon>
        <taxon>Neoptera</taxon>
        <taxon>Endopterygota</taxon>
        <taxon>Hymenoptera</taxon>
        <taxon>Apocrita</taxon>
        <taxon>Aculeata</taxon>
        <taxon>Formicoidea</taxon>
        <taxon>Formicidae</taxon>
        <taxon>Myrmicinae</taxon>
        <taxon>Atta</taxon>
    </lineage>
</organism>
<name>A0A195AUB1_9HYME</name>
<reference evidence="2 3" key="1">
    <citation type="submission" date="2015-09" db="EMBL/GenBank/DDBJ databases">
        <title>Atta colombica WGS genome.</title>
        <authorList>
            <person name="Nygaard S."/>
            <person name="Hu H."/>
            <person name="Boomsma J."/>
            <person name="Zhang G."/>
        </authorList>
    </citation>
    <scope>NUCLEOTIDE SEQUENCE [LARGE SCALE GENOMIC DNA]</scope>
    <source>
        <strain evidence="2">Treedump-2</strain>
        <tissue evidence="2">Whole body</tissue>
    </source>
</reference>